<dbReference type="InterPro" id="IPR043149">
    <property type="entry name" value="TagF_N"/>
</dbReference>
<dbReference type="EC" id="2.7.8.-" evidence="8"/>
<sequence>MCKISIIIPVYNVEEYLKETFESLINQDMKDFEVILIDDGSTDRSFDILKEYSNKYEYIKVYKQNNSGPSKARNKGLSLAKGEYIIFMDSDDILPFDSLSYRYNLAKKLDLDIGIFASHRFDEEKEWPMKTHFLSEGYKELDSDYDLILTLGPWNKIFKSSIIKDLRFPEDIKYAEDQVFIMTSYMRANSIYASNKVVYKQRIRSNNLSLTSQIDTNSDKVLFQVNKAWKKINLELENRFENKIIRDKLKEQYFERLLDYDIWPPLKNAVIRGEENVKINALKNMNEILNEIDPVIINNSRKLRWIMGQGIINKYLFLTKNTKKVYVEILADFYNKFNSNSREILERENIQLYKCLENVSKSRSSLSIFKYLVRRKVGRVLGKVKNIFRRSAKISFNFGKMLSMNENLVILASNKGEELQGNLKFIYDELKKDNKYKIKLYMKNDSRTFKELIDMYLDFSRAKYIILDDYYRQIYGLKFRKKAEVIQVWHACGAFKKFGFSSIGKGDGNPKEFEERAHSAYTKVITSSKNIIPKYAEAFNISEKNILPLGVPRTDILLDEAYRLYKKNDLEENYPNIKGKKIILYAPTFRGNTKQRQNFKLELNPVQLLKGIDEDYVLILKLHPSVKNGLNDVVIPKELENRVINMNSSTEINDLIIASEIVITDYSSVVFEASLLEKKIIMYAYDKNEYLAERDFYYDYDSFVPGVIAEKNEDIIRIINENEFDLKKVREFRDKFFDDCDGQASKRFVETIFK</sequence>
<evidence type="ECO:0000256" key="5">
    <source>
        <dbReference type="ARBA" id="ARBA00022944"/>
    </source>
</evidence>
<organism evidence="8 9">
    <name type="scientific">Clostridium thermobutyricum DSM 4928</name>
    <dbReference type="NCBI Taxonomy" id="1121339"/>
    <lineage>
        <taxon>Bacteria</taxon>
        <taxon>Bacillati</taxon>
        <taxon>Bacillota</taxon>
        <taxon>Clostridia</taxon>
        <taxon>Eubacteriales</taxon>
        <taxon>Clostridiaceae</taxon>
        <taxon>Clostridium</taxon>
    </lineage>
</organism>
<keyword evidence="4 8" id="KW-0808">Transferase</keyword>
<evidence type="ECO:0000256" key="2">
    <source>
        <dbReference type="ARBA" id="ARBA00010488"/>
    </source>
</evidence>
<feature type="domain" description="Glycosyltransferase 2-like" evidence="7">
    <location>
        <begin position="5"/>
        <end position="165"/>
    </location>
</feature>
<keyword evidence="6" id="KW-0472">Membrane</keyword>
<name>A0A1V4SVC0_9CLOT</name>
<proteinExistence type="inferred from homology"/>
<keyword evidence="5" id="KW-0777">Teichoic acid biosynthesis</keyword>
<dbReference type="PANTHER" id="PTHR37316:SF2">
    <property type="entry name" value="TEICHOIC ACID RIBITOL-PHOSPHATE POLYMERASE TARK"/>
    <property type="match status" value="1"/>
</dbReference>
<evidence type="ECO:0000256" key="1">
    <source>
        <dbReference type="ARBA" id="ARBA00004202"/>
    </source>
</evidence>
<dbReference type="OrthoDB" id="9807097at2"/>
<dbReference type="SUPFAM" id="SSF53756">
    <property type="entry name" value="UDP-Glycosyltransferase/glycogen phosphorylase"/>
    <property type="match status" value="1"/>
</dbReference>
<dbReference type="InterPro" id="IPR029044">
    <property type="entry name" value="Nucleotide-diphossugar_trans"/>
</dbReference>
<dbReference type="PANTHER" id="PTHR37316">
    <property type="entry name" value="TEICHOIC ACID GLYCEROL-PHOSPHATE PRIMASE"/>
    <property type="match status" value="1"/>
</dbReference>
<dbReference type="InterPro" id="IPR007554">
    <property type="entry name" value="Glycerophosphate_synth"/>
</dbReference>
<protein>
    <submittedName>
        <fullName evidence="8">Putative CDP-glycerol:glycerophosphate glycerophosphotransferase</fullName>
        <ecNumber evidence="8">2.7.8.-</ecNumber>
    </submittedName>
</protein>
<dbReference type="Gene3D" id="3.40.50.11820">
    <property type="match status" value="1"/>
</dbReference>
<dbReference type="SUPFAM" id="SSF53448">
    <property type="entry name" value="Nucleotide-diphospho-sugar transferases"/>
    <property type="match status" value="1"/>
</dbReference>
<evidence type="ECO:0000259" key="7">
    <source>
        <dbReference type="Pfam" id="PF00535"/>
    </source>
</evidence>
<dbReference type="Proteomes" id="UP000191448">
    <property type="component" value="Unassembled WGS sequence"/>
</dbReference>
<dbReference type="Pfam" id="PF04464">
    <property type="entry name" value="Glyphos_transf"/>
    <property type="match status" value="1"/>
</dbReference>
<keyword evidence="3" id="KW-1003">Cell membrane</keyword>
<comment type="subcellular location">
    <subcellularLocation>
        <location evidence="1">Cell membrane</location>
        <topology evidence="1">Peripheral membrane protein</topology>
    </subcellularLocation>
</comment>
<dbReference type="CDD" id="cd00761">
    <property type="entry name" value="Glyco_tranf_GTA_type"/>
    <property type="match status" value="1"/>
</dbReference>
<evidence type="ECO:0000256" key="6">
    <source>
        <dbReference type="ARBA" id="ARBA00023136"/>
    </source>
</evidence>
<evidence type="ECO:0000256" key="3">
    <source>
        <dbReference type="ARBA" id="ARBA00022475"/>
    </source>
</evidence>
<gene>
    <name evidence="8" type="primary">tagB_1</name>
    <name evidence="8" type="ORF">CLTHE_19960</name>
</gene>
<accession>A0A1V4SVC0</accession>
<dbReference type="RefSeq" id="WP_158082709.1">
    <property type="nucleotide sequence ID" value="NZ_LTAY01000048.1"/>
</dbReference>
<dbReference type="Gene3D" id="3.40.50.12580">
    <property type="match status" value="1"/>
</dbReference>
<dbReference type="AlphaFoldDB" id="A0A1V4SVC0"/>
<dbReference type="Gene3D" id="3.90.550.10">
    <property type="entry name" value="Spore Coat Polysaccharide Biosynthesis Protein SpsA, Chain A"/>
    <property type="match status" value="1"/>
</dbReference>
<dbReference type="InterPro" id="IPR001173">
    <property type="entry name" value="Glyco_trans_2-like"/>
</dbReference>
<dbReference type="Pfam" id="PF00535">
    <property type="entry name" value="Glycos_transf_2"/>
    <property type="match status" value="1"/>
</dbReference>
<dbReference type="InterPro" id="IPR043148">
    <property type="entry name" value="TagF_C"/>
</dbReference>
<reference evidence="8 9" key="1">
    <citation type="submission" date="2016-02" db="EMBL/GenBank/DDBJ databases">
        <title>Genome sequence of Clostridium thermobutyricum DSM 4928.</title>
        <authorList>
            <person name="Poehlein A."/>
            <person name="Daniel R."/>
        </authorList>
    </citation>
    <scope>NUCLEOTIDE SEQUENCE [LARGE SCALE GENOMIC DNA]</scope>
    <source>
        <strain evidence="8 9">DSM 4928</strain>
    </source>
</reference>
<evidence type="ECO:0000313" key="9">
    <source>
        <dbReference type="Proteomes" id="UP000191448"/>
    </source>
</evidence>
<evidence type="ECO:0000313" key="8">
    <source>
        <dbReference type="EMBL" id="OPX47433.1"/>
    </source>
</evidence>
<evidence type="ECO:0000256" key="4">
    <source>
        <dbReference type="ARBA" id="ARBA00022679"/>
    </source>
</evidence>
<dbReference type="GO" id="GO:0005886">
    <property type="term" value="C:plasma membrane"/>
    <property type="evidence" value="ECO:0007669"/>
    <property type="project" value="UniProtKB-SubCell"/>
</dbReference>
<dbReference type="InterPro" id="IPR051612">
    <property type="entry name" value="Teichoic_Acid_Biosynth"/>
</dbReference>
<dbReference type="GO" id="GO:0019350">
    <property type="term" value="P:teichoic acid biosynthetic process"/>
    <property type="evidence" value="ECO:0007669"/>
    <property type="project" value="UniProtKB-KW"/>
</dbReference>
<comment type="caution">
    <text evidence="8">The sequence shown here is derived from an EMBL/GenBank/DDBJ whole genome shotgun (WGS) entry which is preliminary data.</text>
</comment>
<dbReference type="GO" id="GO:0047355">
    <property type="term" value="F:CDP-glycerol glycerophosphotransferase activity"/>
    <property type="evidence" value="ECO:0007669"/>
    <property type="project" value="InterPro"/>
</dbReference>
<dbReference type="EMBL" id="LTAY01000048">
    <property type="protein sequence ID" value="OPX47433.1"/>
    <property type="molecule type" value="Genomic_DNA"/>
</dbReference>
<comment type="similarity">
    <text evidence="2">Belongs to the CDP-glycerol glycerophosphotransferase family.</text>
</comment>